<feature type="compositionally biased region" description="Basic and acidic residues" evidence="1">
    <location>
        <begin position="103"/>
        <end position="116"/>
    </location>
</feature>
<accession>A0A8T2NCH1</accession>
<dbReference type="Proteomes" id="UP000824540">
    <property type="component" value="Unassembled WGS sequence"/>
</dbReference>
<proteinExistence type="predicted"/>
<evidence type="ECO:0000256" key="1">
    <source>
        <dbReference type="SAM" id="MobiDB-lite"/>
    </source>
</evidence>
<dbReference type="AlphaFoldDB" id="A0A8T2NCH1"/>
<protein>
    <submittedName>
        <fullName evidence="2">Uncharacterized protein</fullName>
    </submittedName>
</protein>
<organism evidence="2 3">
    <name type="scientific">Albula glossodonta</name>
    <name type="common">roundjaw bonefish</name>
    <dbReference type="NCBI Taxonomy" id="121402"/>
    <lineage>
        <taxon>Eukaryota</taxon>
        <taxon>Metazoa</taxon>
        <taxon>Chordata</taxon>
        <taxon>Craniata</taxon>
        <taxon>Vertebrata</taxon>
        <taxon>Euteleostomi</taxon>
        <taxon>Actinopterygii</taxon>
        <taxon>Neopterygii</taxon>
        <taxon>Teleostei</taxon>
        <taxon>Albuliformes</taxon>
        <taxon>Albulidae</taxon>
        <taxon>Albula</taxon>
    </lineage>
</organism>
<name>A0A8T2NCH1_9TELE</name>
<gene>
    <name evidence="2" type="ORF">JZ751_028344</name>
</gene>
<feature type="region of interest" description="Disordered" evidence="1">
    <location>
        <begin position="81"/>
        <end position="116"/>
    </location>
</feature>
<dbReference type="EMBL" id="JAFBMS010000082">
    <property type="protein sequence ID" value="KAG9337694.1"/>
    <property type="molecule type" value="Genomic_DNA"/>
</dbReference>
<comment type="caution">
    <text evidence="2">The sequence shown here is derived from an EMBL/GenBank/DDBJ whole genome shotgun (WGS) entry which is preliminary data.</text>
</comment>
<reference evidence="2" key="1">
    <citation type="thesis" date="2021" institute="BYU ScholarsArchive" country="Provo, UT, USA">
        <title>Applications of and Algorithms for Genome Assembly and Genomic Analyses with an Emphasis on Marine Teleosts.</title>
        <authorList>
            <person name="Pickett B.D."/>
        </authorList>
    </citation>
    <scope>NUCLEOTIDE SEQUENCE</scope>
    <source>
        <strain evidence="2">HI-2016</strain>
    </source>
</reference>
<keyword evidence="3" id="KW-1185">Reference proteome</keyword>
<evidence type="ECO:0000313" key="3">
    <source>
        <dbReference type="Proteomes" id="UP000824540"/>
    </source>
</evidence>
<evidence type="ECO:0000313" key="2">
    <source>
        <dbReference type="EMBL" id="KAG9337694.1"/>
    </source>
</evidence>
<sequence>MHVFVCMYISLYGNSWSNSLKFTDVKPLVVFELWLMVWFHRNDLTSGADDNREKLLDNRSLNILSDDTALKSKDFFWTGKQKNATETSNRKELPLRTPPPPPPHKEQRVNAHFCEQ</sequence>